<dbReference type="InterPro" id="IPR037401">
    <property type="entry name" value="SnoaL-like"/>
</dbReference>
<dbReference type="EMBL" id="PDDY01000004">
    <property type="protein sequence ID" value="PEH39049.1"/>
    <property type="molecule type" value="Genomic_DNA"/>
</dbReference>
<name>A0A2A7S6K4_BURGA</name>
<comment type="caution">
    <text evidence="1">The sequence shown here is derived from an EMBL/GenBank/DDBJ whole genome shotgun (WGS) entry which is preliminary data.</text>
</comment>
<accession>A0A2A7S6K4</accession>
<dbReference type="SUPFAM" id="SSF54427">
    <property type="entry name" value="NTF2-like"/>
    <property type="match status" value="1"/>
</dbReference>
<dbReference type="Gene3D" id="3.10.450.50">
    <property type="match status" value="1"/>
</dbReference>
<dbReference type="Proteomes" id="UP000220629">
    <property type="component" value="Unassembled WGS sequence"/>
</dbReference>
<evidence type="ECO:0000313" key="1">
    <source>
        <dbReference type="EMBL" id="PEH39049.1"/>
    </source>
</evidence>
<gene>
    <name evidence="1" type="ORF">CRM94_32555</name>
</gene>
<proteinExistence type="predicted"/>
<dbReference type="InterPro" id="IPR032710">
    <property type="entry name" value="NTF2-like_dom_sf"/>
</dbReference>
<reference evidence="2" key="1">
    <citation type="submission" date="2017-09" db="EMBL/GenBank/DDBJ databases">
        <title>FDA dAtabase for Regulatory Grade micrObial Sequences (FDA-ARGOS): Supporting development and validation of Infectious Disease Dx tests.</title>
        <authorList>
            <person name="Minogue T."/>
            <person name="Wolcott M."/>
            <person name="Wasieloski L."/>
            <person name="Aguilar W."/>
            <person name="Moore D."/>
            <person name="Tallon L."/>
            <person name="Sadzewicz L."/>
            <person name="Ott S."/>
            <person name="Zhao X."/>
            <person name="Nagaraj S."/>
            <person name="Vavikolanu K."/>
            <person name="Aluvathingal J."/>
            <person name="Nadendla S."/>
            <person name="Sichtig H."/>
        </authorList>
    </citation>
    <scope>NUCLEOTIDE SEQUENCE [LARGE SCALE GENOMIC DNA]</scope>
    <source>
        <strain evidence="2">FDAARGOS_390</strain>
    </source>
</reference>
<sequence>MEQTSAALYTARIRAYLGALERGDAAALLALFAPGARIVSPLAGTAAPADFYPKLFAASSPSRITLLDIAVSTTGSPHATAYFQYDWVLRDGAAAPFRCVDVFGFDAGARIAELVIVYDTHPIREAVGTQFS</sequence>
<dbReference type="RefSeq" id="WP_098154300.1">
    <property type="nucleotide sequence ID" value="NZ_CADEQK010000008.1"/>
</dbReference>
<organism evidence="1 2">
    <name type="scientific">Burkholderia gladioli</name>
    <name type="common">Pseudomonas marginata</name>
    <name type="synonym">Phytomonas marginata</name>
    <dbReference type="NCBI Taxonomy" id="28095"/>
    <lineage>
        <taxon>Bacteria</taxon>
        <taxon>Pseudomonadati</taxon>
        <taxon>Pseudomonadota</taxon>
        <taxon>Betaproteobacteria</taxon>
        <taxon>Burkholderiales</taxon>
        <taxon>Burkholderiaceae</taxon>
        <taxon>Burkholderia</taxon>
    </lineage>
</organism>
<dbReference type="AlphaFoldDB" id="A0A2A7S6K4"/>
<evidence type="ECO:0000313" key="2">
    <source>
        <dbReference type="Proteomes" id="UP000220629"/>
    </source>
</evidence>
<protein>
    <submittedName>
        <fullName evidence="1">Polyketide cyclase</fullName>
    </submittedName>
</protein>
<dbReference type="Pfam" id="PF12680">
    <property type="entry name" value="SnoaL_2"/>
    <property type="match status" value="1"/>
</dbReference>